<dbReference type="Gene3D" id="1.10.20.10">
    <property type="entry name" value="Histone, subunit A"/>
    <property type="match status" value="1"/>
</dbReference>
<evidence type="ECO:0000256" key="10">
    <source>
        <dbReference type="ARBA" id="ARBA00023125"/>
    </source>
</evidence>
<dbReference type="EnsemblMetazoa" id="PPA12492.1">
    <property type="protein sequence ID" value="PPA12492.1"/>
    <property type="gene ID" value="WBGene00102046"/>
</dbReference>
<evidence type="ECO:0000256" key="5">
    <source>
        <dbReference type="ARBA" id="ARBA00011538"/>
    </source>
</evidence>
<evidence type="ECO:0000256" key="6">
    <source>
        <dbReference type="ARBA" id="ARBA00022454"/>
    </source>
</evidence>
<evidence type="ECO:0000313" key="14">
    <source>
        <dbReference type="EnsemblMetazoa" id="PPA12492.1"/>
    </source>
</evidence>
<organism evidence="14 15">
    <name type="scientific">Pristionchus pacificus</name>
    <name type="common">Parasitic nematode worm</name>
    <dbReference type="NCBI Taxonomy" id="54126"/>
    <lineage>
        <taxon>Eukaryota</taxon>
        <taxon>Metazoa</taxon>
        <taxon>Ecdysozoa</taxon>
        <taxon>Nematoda</taxon>
        <taxon>Chromadorea</taxon>
        <taxon>Rhabditida</taxon>
        <taxon>Rhabditina</taxon>
        <taxon>Diplogasteromorpha</taxon>
        <taxon>Diplogasteroidea</taxon>
        <taxon>Neodiplogasteridae</taxon>
        <taxon>Pristionchus</taxon>
    </lineage>
</organism>
<comment type="function">
    <text evidence="1">Core component of nucleosome. Nucleosomes wrap and compact DNA into chromatin, limiting DNA accessibility to the cellular machineries which require DNA as a template. Histones thereby play a central role in transcription regulation, DNA repair, DNA replication and chromosomal stability. DNA accessibility is regulated via a complex set of post-translational modifications of histones, also called histone code, and nucleosome remodeling.</text>
</comment>
<dbReference type="InterPro" id="IPR007125">
    <property type="entry name" value="H2A/H2B/H3"/>
</dbReference>
<comment type="subcellular location">
    <subcellularLocation>
        <location evidence="3">Chromosome</location>
    </subcellularLocation>
    <subcellularLocation>
        <location evidence="2">Nucleus</location>
    </subcellularLocation>
</comment>
<evidence type="ECO:0000256" key="2">
    <source>
        <dbReference type="ARBA" id="ARBA00004123"/>
    </source>
</evidence>
<dbReference type="SUPFAM" id="SSF81321">
    <property type="entry name" value="Family A G protein-coupled receptor-like"/>
    <property type="match status" value="1"/>
</dbReference>
<sequence length="364" mass="41511">MLSNGEILTLAASIAEMCMCFCYLFLIMMIATTRVSALKTPFYFIFVVTAFAAVLNLVVIIILRLFNQVFFFGPEFGTICNCLSYVSHMLVFTQTTLKAMQVTNRFTALFFPLKHDDIWAYRIIWVIVIASYCVPAGVFSFMIINQPSLYQDAGGRLKYAGIERSAQELAKLISAADQVVFVIVTLPMNVMLLVKMRRLRKENLTQFQKERMYLYYVLVITVAHMIKGAHQVFWLIATTTQNTSWNFIATYTAARKSAPSSGGVKKPHRYRPGTVALREIRRYQKSTELLIRKLPFQRLVREIAQDFKTDLRFQSAAVGALQEAAEAYLVGLFEDTNLCAIHAKRVTIMPKDIQLARRIRGERA</sequence>
<dbReference type="GO" id="GO:0030527">
    <property type="term" value="F:structural constituent of chromatin"/>
    <property type="evidence" value="ECO:0007669"/>
    <property type="project" value="InterPro"/>
</dbReference>
<dbReference type="PROSITE" id="PS00959">
    <property type="entry name" value="HISTONE_H3_2"/>
    <property type="match status" value="1"/>
</dbReference>
<dbReference type="PRINTS" id="PR00622">
    <property type="entry name" value="HISTONEH3"/>
</dbReference>
<evidence type="ECO:0000256" key="4">
    <source>
        <dbReference type="ARBA" id="ARBA00010343"/>
    </source>
</evidence>
<dbReference type="GO" id="GO:0005634">
    <property type="term" value="C:nucleus"/>
    <property type="evidence" value="ECO:0000318"/>
    <property type="project" value="GO_Central"/>
</dbReference>
<evidence type="ECO:0000256" key="9">
    <source>
        <dbReference type="ARBA" id="ARBA00022990"/>
    </source>
</evidence>
<proteinExistence type="inferred from homology"/>
<keyword evidence="7" id="KW-0488">Methylation</keyword>
<dbReference type="GO" id="GO:0046982">
    <property type="term" value="F:protein heterodimerization activity"/>
    <property type="evidence" value="ECO:0007669"/>
    <property type="project" value="InterPro"/>
</dbReference>
<evidence type="ECO:0000256" key="3">
    <source>
        <dbReference type="ARBA" id="ARBA00004286"/>
    </source>
</evidence>
<evidence type="ECO:0000256" key="11">
    <source>
        <dbReference type="ARBA" id="ARBA00023242"/>
    </source>
</evidence>
<reference evidence="15" key="1">
    <citation type="journal article" date="2008" name="Nat. Genet.">
        <title>The Pristionchus pacificus genome provides a unique perspective on nematode lifestyle and parasitism.</title>
        <authorList>
            <person name="Dieterich C."/>
            <person name="Clifton S.W."/>
            <person name="Schuster L.N."/>
            <person name="Chinwalla A."/>
            <person name="Delehaunty K."/>
            <person name="Dinkelacker I."/>
            <person name="Fulton L."/>
            <person name="Fulton R."/>
            <person name="Godfrey J."/>
            <person name="Minx P."/>
            <person name="Mitreva M."/>
            <person name="Roeseler W."/>
            <person name="Tian H."/>
            <person name="Witte H."/>
            <person name="Yang S.P."/>
            <person name="Wilson R.K."/>
            <person name="Sommer R.J."/>
        </authorList>
    </citation>
    <scope>NUCLEOTIDE SEQUENCE [LARGE SCALE GENOMIC DNA]</scope>
    <source>
        <strain evidence="15">PS312</strain>
    </source>
</reference>
<comment type="subunit">
    <text evidence="5">The nucleosome is a histone octamer containing two molecules each of H2A, H2B, H3 and H4 assembled in one H3-H4 heterotetramer and two H2A-H2B heterodimers. The octamer wraps approximately 147 bp of DNA.</text>
</comment>
<evidence type="ECO:0000313" key="15">
    <source>
        <dbReference type="Proteomes" id="UP000005239"/>
    </source>
</evidence>
<protein>
    <submittedName>
        <fullName evidence="14">G protein-coupled receptor</fullName>
    </submittedName>
</protein>
<dbReference type="FunFam" id="1.10.20.10:FF:000024">
    <property type="entry name" value="Histone H3"/>
    <property type="match status" value="1"/>
</dbReference>
<evidence type="ECO:0000259" key="13">
    <source>
        <dbReference type="Pfam" id="PF00125"/>
    </source>
</evidence>
<evidence type="ECO:0000256" key="8">
    <source>
        <dbReference type="ARBA" id="ARBA00022553"/>
    </source>
</evidence>
<dbReference type="Pfam" id="PF00125">
    <property type="entry name" value="Histone"/>
    <property type="match status" value="1"/>
</dbReference>
<dbReference type="GO" id="GO:0000786">
    <property type="term" value="C:nucleosome"/>
    <property type="evidence" value="ECO:0007669"/>
    <property type="project" value="UniProtKB-KW"/>
</dbReference>
<dbReference type="SUPFAM" id="SSF47113">
    <property type="entry name" value="Histone-fold"/>
    <property type="match status" value="1"/>
</dbReference>
<dbReference type="AlphaFoldDB" id="A0A2A6CSF0"/>
<keyword evidence="12" id="KW-0544">Nucleosome core</keyword>
<dbReference type="Pfam" id="PF10323">
    <property type="entry name" value="7TM_GPCR_Srv"/>
    <property type="match status" value="1"/>
</dbReference>
<reference evidence="14" key="2">
    <citation type="submission" date="2022-06" db="UniProtKB">
        <authorList>
            <consortium name="EnsemblMetazoa"/>
        </authorList>
    </citation>
    <scope>IDENTIFICATION</scope>
    <source>
        <strain evidence="14">PS312</strain>
    </source>
</reference>
<name>A0A2A6CSF0_PRIPA</name>
<evidence type="ECO:0000256" key="12">
    <source>
        <dbReference type="ARBA" id="ARBA00023269"/>
    </source>
</evidence>
<dbReference type="CDD" id="cd22911">
    <property type="entry name" value="HFD_H3"/>
    <property type="match status" value="1"/>
</dbReference>
<accession>A0A2A6CSF0</accession>
<dbReference type="Gene3D" id="1.20.1070.10">
    <property type="entry name" value="Rhodopsin 7-helix transmembrane proteins"/>
    <property type="match status" value="1"/>
</dbReference>
<feature type="domain" description="Core Histone H2A/H2B/H3" evidence="13">
    <location>
        <begin position="272"/>
        <end position="359"/>
    </location>
</feature>
<dbReference type="InterPro" id="IPR019426">
    <property type="entry name" value="7TM_GPCR_serpentine_rcpt_Srv"/>
</dbReference>
<dbReference type="Proteomes" id="UP000005239">
    <property type="component" value="Unassembled WGS sequence"/>
</dbReference>
<dbReference type="SMART" id="SM00428">
    <property type="entry name" value="H3"/>
    <property type="match status" value="1"/>
</dbReference>
<evidence type="ECO:0000256" key="1">
    <source>
        <dbReference type="ARBA" id="ARBA00002001"/>
    </source>
</evidence>
<keyword evidence="6" id="KW-0158">Chromosome</keyword>
<keyword evidence="9" id="KW-0007">Acetylation</keyword>
<dbReference type="InterPro" id="IPR000164">
    <property type="entry name" value="Histone_H3/CENP-A"/>
</dbReference>
<dbReference type="InterPro" id="IPR009072">
    <property type="entry name" value="Histone-fold"/>
</dbReference>
<accession>A0A8R1UBC1</accession>
<keyword evidence="10" id="KW-0238">DNA-binding</keyword>
<comment type="similarity">
    <text evidence="4">Belongs to the histone H3 family.</text>
</comment>
<keyword evidence="8" id="KW-0597">Phosphoprotein</keyword>
<keyword evidence="15" id="KW-1185">Reference proteome</keyword>
<gene>
    <name evidence="14" type="primary">WBGene00102046</name>
</gene>
<dbReference type="PANTHER" id="PTHR11426">
    <property type="entry name" value="HISTONE H3"/>
    <property type="match status" value="1"/>
</dbReference>
<dbReference type="GO" id="GO:0003677">
    <property type="term" value="F:DNA binding"/>
    <property type="evidence" value="ECO:0007669"/>
    <property type="project" value="UniProtKB-KW"/>
</dbReference>
<keyword evidence="11" id="KW-0539">Nucleus</keyword>
<evidence type="ECO:0000256" key="7">
    <source>
        <dbReference type="ARBA" id="ARBA00022481"/>
    </source>
</evidence>